<proteinExistence type="predicted"/>
<feature type="compositionally biased region" description="Low complexity" evidence="1">
    <location>
        <begin position="58"/>
        <end position="71"/>
    </location>
</feature>
<evidence type="ECO:0000313" key="4">
    <source>
        <dbReference type="Proteomes" id="UP001230156"/>
    </source>
</evidence>
<dbReference type="RefSeq" id="WP_379957982.1">
    <property type="nucleotide sequence ID" value="NZ_JAUYVI010000005.1"/>
</dbReference>
<evidence type="ECO:0008006" key="5">
    <source>
        <dbReference type="Google" id="ProtNLM"/>
    </source>
</evidence>
<accession>A0ABU0YPS1</accession>
<gene>
    <name evidence="3" type="ORF">Q8A70_18680</name>
</gene>
<organism evidence="3 4">
    <name type="scientific">Dongia sedimenti</name>
    <dbReference type="NCBI Taxonomy" id="3064282"/>
    <lineage>
        <taxon>Bacteria</taxon>
        <taxon>Pseudomonadati</taxon>
        <taxon>Pseudomonadota</taxon>
        <taxon>Alphaproteobacteria</taxon>
        <taxon>Rhodospirillales</taxon>
        <taxon>Dongiaceae</taxon>
        <taxon>Dongia</taxon>
    </lineage>
</organism>
<feature type="signal peptide" evidence="2">
    <location>
        <begin position="1"/>
        <end position="27"/>
    </location>
</feature>
<evidence type="ECO:0000256" key="2">
    <source>
        <dbReference type="SAM" id="SignalP"/>
    </source>
</evidence>
<evidence type="ECO:0000256" key="1">
    <source>
        <dbReference type="SAM" id="MobiDB-lite"/>
    </source>
</evidence>
<comment type="caution">
    <text evidence="3">The sequence shown here is derived from an EMBL/GenBank/DDBJ whole genome shotgun (WGS) entry which is preliminary data.</text>
</comment>
<feature type="region of interest" description="Disordered" evidence="1">
    <location>
        <begin position="56"/>
        <end position="92"/>
    </location>
</feature>
<feature type="chain" id="PRO_5046510230" description="Secreted protein" evidence="2">
    <location>
        <begin position="28"/>
        <end position="92"/>
    </location>
</feature>
<feature type="compositionally biased region" description="Basic and acidic residues" evidence="1">
    <location>
        <begin position="77"/>
        <end position="92"/>
    </location>
</feature>
<dbReference type="Proteomes" id="UP001230156">
    <property type="component" value="Unassembled WGS sequence"/>
</dbReference>
<evidence type="ECO:0000313" key="3">
    <source>
        <dbReference type="EMBL" id="MDQ7249722.1"/>
    </source>
</evidence>
<keyword evidence="2" id="KW-0732">Signal</keyword>
<keyword evidence="4" id="KW-1185">Reference proteome</keyword>
<dbReference type="EMBL" id="JAUYVI010000005">
    <property type="protein sequence ID" value="MDQ7249722.1"/>
    <property type="molecule type" value="Genomic_DNA"/>
</dbReference>
<sequence>MLKNFRPVSFAILSGALMIVGSSVAFANPDQTNPREGSLPTPCASASAMNCETVSQGASASSVSSTSTAAANDSLIESDHDARKNRNRGHDH</sequence>
<protein>
    <recommendedName>
        <fullName evidence="5">Secreted protein</fullName>
    </recommendedName>
</protein>
<reference evidence="4" key="1">
    <citation type="submission" date="2023-08" db="EMBL/GenBank/DDBJ databases">
        <title>Rhodospirillaceae gen. nov., a novel taxon isolated from the Yangtze River Yuezi River estuary sludge.</title>
        <authorList>
            <person name="Ruan L."/>
        </authorList>
    </citation>
    <scope>NUCLEOTIDE SEQUENCE [LARGE SCALE GENOMIC DNA]</scope>
    <source>
        <strain evidence="4">R-7</strain>
    </source>
</reference>
<name>A0ABU0YPS1_9PROT</name>